<name>A0A917DW73_9SPHN</name>
<dbReference type="GO" id="GO:0046872">
    <property type="term" value="F:metal ion binding"/>
    <property type="evidence" value="ECO:0007669"/>
    <property type="project" value="UniProtKB-KW"/>
</dbReference>
<sequence>MSATPPAAPQFLAADHVSWTVDDADAVAKFYCDVFGASEMFRMGPMDAAAMPVDEEGRDWMETHVNVPGACLSLIMLKLTDNLNLQLAQYDKPADRKTEFPRHCDAGGHHLGLRVDDVEKAASYLAAYGCTVMEIIEIPEGPLAGHKNLYVTDPFGLPIEIVD</sequence>
<comment type="caution">
    <text evidence="3">The sequence shown here is derived from an EMBL/GenBank/DDBJ whole genome shotgun (WGS) entry which is preliminary data.</text>
</comment>
<dbReference type="RefSeq" id="WP_066774565.1">
    <property type="nucleotide sequence ID" value="NZ_BMIP01000004.1"/>
</dbReference>
<dbReference type="InterPro" id="IPR051785">
    <property type="entry name" value="MMCE/EMCE_epimerase"/>
</dbReference>
<dbReference type="Gene3D" id="3.10.180.10">
    <property type="entry name" value="2,3-Dihydroxybiphenyl 1,2-Dioxygenase, domain 1"/>
    <property type="match status" value="1"/>
</dbReference>
<dbReference type="GO" id="GO:0004493">
    <property type="term" value="F:methylmalonyl-CoA epimerase activity"/>
    <property type="evidence" value="ECO:0007669"/>
    <property type="project" value="TreeGrafter"/>
</dbReference>
<dbReference type="PANTHER" id="PTHR43048:SF6">
    <property type="entry name" value="BLR8189 PROTEIN"/>
    <property type="match status" value="1"/>
</dbReference>
<evidence type="ECO:0000256" key="1">
    <source>
        <dbReference type="ARBA" id="ARBA00022723"/>
    </source>
</evidence>
<dbReference type="InterPro" id="IPR037523">
    <property type="entry name" value="VOC_core"/>
</dbReference>
<dbReference type="PANTHER" id="PTHR43048">
    <property type="entry name" value="METHYLMALONYL-COA EPIMERASE"/>
    <property type="match status" value="1"/>
</dbReference>
<gene>
    <name evidence="3" type="ORF">GCM10010990_22450</name>
</gene>
<dbReference type="SUPFAM" id="SSF54593">
    <property type="entry name" value="Glyoxalase/Bleomycin resistance protein/Dihydroxybiphenyl dioxygenase"/>
    <property type="match status" value="1"/>
</dbReference>
<dbReference type="OrthoDB" id="9813630at2"/>
<accession>A0A917DW73</accession>
<evidence type="ECO:0000259" key="2">
    <source>
        <dbReference type="PROSITE" id="PS51819"/>
    </source>
</evidence>
<dbReference type="InterPro" id="IPR029068">
    <property type="entry name" value="Glyas_Bleomycin-R_OHBP_Dase"/>
</dbReference>
<keyword evidence="1" id="KW-0479">Metal-binding</keyword>
<proteinExistence type="predicted"/>
<dbReference type="PROSITE" id="PS51819">
    <property type="entry name" value="VOC"/>
    <property type="match status" value="1"/>
</dbReference>
<feature type="domain" description="VOC" evidence="2">
    <location>
        <begin position="13"/>
        <end position="163"/>
    </location>
</feature>
<organism evidence="3 4">
    <name type="scientific">Croceicoccus mobilis</name>
    <dbReference type="NCBI Taxonomy" id="1703339"/>
    <lineage>
        <taxon>Bacteria</taxon>
        <taxon>Pseudomonadati</taxon>
        <taxon>Pseudomonadota</taxon>
        <taxon>Alphaproteobacteria</taxon>
        <taxon>Sphingomonadales</taxon>
        <taxon>Erythrobacteraceae</taxon>
        <taxon>Croceicoccus</taxon>
    </lineage>
</organism>
<reference evidence="3" key="2">
    <citation type="submission" date="2020-09" db="EMBL/GenBank/DDBJ databases">
        <authorList>
            <person name="Sun Q."/>
            <person name="Zhou Y."/>
        </authorList>
    </citation>
    <scope>NUCLEOTIDE SEQUENCE</scope>
    <source>
        <strain evidence="3">CGMCC 1.15360</strain>
    </source>
</reference>
<dbReference type="Proteomes" id="UP000612349">
    <property type="component" value="Unassembled WGS sequence"/>
</dbReference>
<dbReference type="AlphaFoldDB" id="A0A917DW73"/>
<evidence type="ECO:0000313" key="3">
    <source>
        <dbReference type="EMBL" id="GGD72436.1"/>
    </source>
</evidence>
<dbReference type="Pfam" id="PF00903">
    <property type="entry name" value="Glyoxalase"/>
    <property type="match status" value="1"/>
</dbReference>
<keyword evidence="4" id="KW-1185">Reference proteome</keyword>
<dbReference type="GO" id="GO:0046491">
    <property type="term" value="P:L-methylmalonyl-CoA metabolic process"/>
    <property type="evidence" value="ECO:0007669"/>
    <property type="project" value="TreeGrafter"/>
</dbReference>
<evidence type="ECO:0000313" key="4">
    <source>
        <dbReference type="Proteomes" id="UP000612349"/>
    </source>
</evidence>
<reference evidence="3" key="1">
    <citation type="journal article" date="2014" name="Int. J. Syst. Evol. Microbiol.">
        <title>Complete genome sequence of Corynebacterium casei LMG S-19264T (=DSM 44701T), isolated from a smear-ripened cheese.</title>
        <authorList>
            <consortium name="US DOE Joint Genome Institute (JGI-PGF)"/>
            <person name="Walter F."/>
            <person name="Albersmeier A."/>
            <person name="Kalinowski J."/>
            <person name="Ruckert C."/>
        </authorList>
    </citation>
    <scope>NUCLEOTIDE SEQUENCE</scope>
    <source>
        <strain evidence="3">CGMCC 1.15360</strain>
    </source>
</reference>
<dbReference type="EMBL" id="BMIP01000004">
    <property type="protein sequence ID" value="GGD72436.1"/>
    <property type="molecule type" value="Genomic_DNA"/>
</dbReference>
<dbReference type="InterPro" id="IPR004360">
    <property type="entry name" value="Glyas_Fos-R_dOase_dom"/>
</dbReference>
<protein>
    <recommendedName>
        <fullName evidence="2">VOC domain-containing protein</fullName>
    </recommendedName>
</protein>